<dbReference type="GO" id="GO:0046872">
    <property type="term" value="F:metal ion binding"/>
    <property type="evidence" value="ECO:0007669"/>
    <property type="project" value="UniProtKB-KW"/>
</dbReference>
<dbReference type="Gene3D" id="3.40.50.720">
    <property type="entry name" value="NAD(P)-binding Rossmann-like Domain"/>
    <property type="match status" value="1"/>
</dbReference>
<feature type="domain" description="Enoyl reductase (ER)" evidence="7">
    <location>
        <begin position="10"/>
        <end position="347"/>
    </location>
</feature>
<organism evidence="8 9">
    <name type="scientific">Tepidicaulis marinus</name>
    <dbReference type="NCBI Taxonomy" id="1333998"/>
    <lineage>
        <taxon>Bacteria</taxon>
        <taxon>Pseudomonadati</taxon>
        <taxon>Pseudomonadota</taxon>
        <taxon>Alphaproteobacteria</taxon>
        <taxon>Hyphomicrobiales</taxon>
        <taxon>Parvibaculaceae</taxon>
        <taxon>Tepidicaulis</taxon>
    </lineage>
</organism>
<dbReference type="InterPro" id="IPR020843">
    <property type="entry name" value="ER"/>
</dbReference>
<evidence type="ECO:0000256" key="6">
    <source>
        <dbReference type="ARBA" id="ARBA00023002"/>
    </source>
</evidence>
<reference evidence="8 9" key="1">
    <citation type="submission" date="2014-07" db="EMBL/GenBank/DDBJ databases">
        <title>Tepidicaulis marinum gen. nov., sp. nov., a novel marine bacterium denitrifying nitrate to nitrous oxide strictly under microaerobic conditions.</title>
        <authorList>
            <person name="Takeuchi M."/>
            <person name="Yamagishi T."/>
            <person name="Kamagata Y."/>
            <person name="Oshima K."/>
            <person name="Hattori M."/>
            <person name="Katayama T."/>
            <person name="Hanada S."/>
            <person name="Tamaki H."/>
            <person name="Marumo K."/>
            <person name="Maeda H."/>
            <person name="Nedachi M."/>
            <person name="Iwasaki W."/>
            <person name="Suwa Y."/>
            <person name="Sakata S."/>
        </authorList>
    </citation>
    <scope>NUCLEOTIDE SEQUENCE [LARGE SCALE GENOMIC DNA]</scope>
    <source>
        <strain evidence="8 9">MA2</strain>
    </source>
</reference>
<dbReference type="Pfam" id="PF00107">
    <property type="entry name" value="ADH_zinc_N"/>
    <property type="match status" value="1"/>
</dbReference>
<dbReference type="InterPro" id="IPR013149">
    <property type="entry name" value="ADH-like_C"/>
</dbReference>
<evidence type="ECO:0000256" key="2">
    <source>
        <dbReference type="ARBA" id="ARBA00008072"/>
    </source>
</evidence>
<comment type="similarity">
    <text evidence="2">Belongs to the zinc-containing alcohol dehydrogenase family.</text>
</comment>
<evidence type="ECO:0000313" key="8">
    <source>
        <dbReference type="EMBL" id="GAK44675.1"/>
    </source>
</evidence>
<dbReference type="PANTHER" id="PTHR42940">
    <property type="entry name" value="ALCOHOL DEHYDROGENASE 1-RELATED"/>
    <property type="match status" value="1"/>
</dbReference>
<dbReference type="AlphaFoldDB" id="A0A081B9F7"/>
<dbReference type="GO" id="GO:0005737">
    <property type="term" value="C:cytoplasm"/>
    <property type="evidence" value="ECO:0007669"/>
    <property type="project" value="TreeGrafter"/>
</dbReference>
<keyword evidence="5" id="KW-0862">Zinc</keyword>
<evidence type="ECO:0000256" key="4">
    <source>
        <dbReference type="ARBA" id="ARBA00022723"/>
    </source>
</evidence>
<dbReference type="GO" id="GO:0004022">
    <property type="term" value="F:alcohol dehydrogenase (NAD+) activity"/>
    <property type="evidence" value="ECO:0007669"/>
    <property type="project" value="UniProtKB-EC"/>
</dbReference>
<dbReference type="EMBL" id="BBIO01000004">
    <property type="protein sequence ID" value="GAK44675.1"/>
    <property type="molecule type" value="Genomic_DNA"/>
</dbReference>
<dbReference type="STRING" id="1333998.M2A_1174"/>
<dbReference type="Proteomes" id="UP000028702">
    <property type="component" value="Unassembled WGS sequence"/>
</dbReference>
<comment type="cofactor">
    <cofactor evidence="1">
        <name>Zn(2+)</name>
        <dbReference type="ChEBI" id="CHEBI:29105"/>
    </cofactor>
</comment>
<dbReference type="CDD" id="cd08240">
    <property type="entry name" value="6_hydroxyhexanoate_dh_like"/>
    <property type="match status" value="1"/>
</dbReference>
<comment type="caution">
    <text evidence="8">The sequence shown here is derived from an EMBL/GenBank/DDBJ whole genome shotgun (WGS) entry which is preliminary data.</text>
</comment>
<sequence length="349" mass="36816">MKSQAIVEYGQPLQEVTADMPEPKGGEVLVKVSHCGVCHSDVHLHDGYFDLGGGNKLDVRGGRQLPFTLGHEIEGEVVAVGPDAKGVQVGDQRVVYPWIGCGECPTCKRDEEQLCNKPRQLGIQVAGGYATHVMVPDAKYLLDYSGVKEGLAATYMCSGLTAYSAMKKLGDISPEERVMVVGLGGVGMMGLQFAKAMFDNAPLGADVDDQKLQAAMGAGAHQTYNPKDADAIKKVLADTNGGVPAAVDFVGSEASLKFASSIVRKGGKVIVVGLFGGGFAMPIPMFPMRAISIGGAYVGSLGETHEMMALVKAGKIDPIPVEERPLDQASKSLDDLREGKIMGRVVLKP</sequence>
<proteinExistence type="inferred from homology"/>
<evidence type="ECO:0000313" key="9">
    <source>
        <dbReference type="Proteomes" id="UP000028702"/>
    </source>
</evidence>
<dbReference type="SMART" id="SM00829">
    <property type="entry name" value="PKS_ER"/>
    <property type="match status" value="1"/>
</dbReference>
<dbReference type="eggNOG" id="COG1064">
    <property type="taxonomic scope" value="Bacteria"/>
</dbReference>
<name>A0A081B9F7_9HYPH</name>
<dbReference type="RefSeq" id="WP_045444308.1">
    <property type="nucleotide sequence ID" value="NZ_BBIO01000004.1"/>
</dbReference>
<dbReference type="PANTHER" id="PTHR42940:SF8">
    <property type="entry name" value="VACUOLAR PROTEIN SORTING-ASSOCIATED PROTEIN 11"/>
    <property type="match status" value="1"/>
</dbReference>
<gene>
    <name evidence="8" type="ORF">M2A_1174</name>
</gene>
<evidence type="ECO:0000256" key="5">
    <source>
        <dbReference type="ARBA" id="ARBA00022833"/>
    </source>
</evidence>
<dbReference type="Gene3D" id="3.90.180.10">
    <property type="entry name" value="Medium-chain alcohol dehydrogenases, catalytic domain"/>
    <property type="match status" value="1"/>
</dbReference>
<dbReference type="EC" id="1.1.1.1" evidence="3"/>
<dbReference type="SUPFAM" id="SSF51735">
    <property type="entry name" value="NAD(P)-binding Rossmann-fold domains"/>
    <property type="match status" value="1"/>
</dbReference>
<dbReference type="InterPro" id="IPR036291">
    <property type="entry name" value="NAD(P)-bd_dom_sf"/>
</dbReference>
<evidence type="ECO:0000259" key="7">
    <source>
        <dbReference type="SMART" id="SM00829"/>
    </source>
</evidence>
<keyword evidence="6" id="KW-0560">Oxidoreductase</keyword>
<dbReference type="InterPro" id="IPR011032">
    <property type="entry name" value="GroES-like_sf"/>
</dbReference>
<evidence type="ECO:0000256" key="3">
    <source>
        <dbReference type="ARBA" id="ARBA00013190"/>
    </source>
</evidence>
<protein>
    <recommendedName>
        <fullName evidence="3">alcohol dehydrogenase</fullName>
        <ecNumber evidence="3">1.1.1.1</ecNumber>
    </recommendedName>
</protein>
<accession>A0A081B9F7</accession>
<keyword evidence="4" id="KW-0479">Metal-binding</keyword>
<dbReference type="SUPFAM" id="SSF50129">
    <property type="entry name" value="GroES-like"/>
    <property type="match status" value="1"/>
</dbReference>
<evidence type="ECO:0000256" key="1">
    <source>
        <dbReference type="ARBA" id="ARBA00001947"/>
    </source>
</evidence>
<dbReference type="InterPro" id="IPR013154">
    <property type="entry name" value="ADH-like_N"/>
</dbReference>
<keyword evidence="9" id="KW-1185">Reference proteome</keyword>
<dbReference type="Pfam" id="PF08240">
    <property type="entry name" value="ADH_N"/>
    <property type="match status" value="1"/>
</dbReference>